<feature type="region of interest" description="Disordered" evidence="1">
    <location>
        <begin position="64"/>
        <end position="165"/>
    </location>
</feature>
<feature type="region of interest" description="Disordered" evidence="1">
    <location>
        <begin position="192"/>
        <end position="228"/>
    </location>
</feature>
<accession>A0A3R7FVM4</accession>
<gene>
    <name evidence="2" type="ORF">CFD26_105941</name>
</gene>
<dbReference type="STRING" id="1245748.A0A3R7FVM4"/>
<organism evidence="2 3">
    <name type="scientific">Aspergillus turcosus</name>
    <dbReference type="NCBI Taxonomy" id="1245748"/>
    <lineage>
        <taxon>Eukaryota</taxon>
        <taxon>Fungi</taxon>
        <taxon>Dikarya</taxon>
        <taxon>Ascomycota</taxon>
        <taxon>Pezizomycotina</taxon>
        <taxon>Eurotiomycetes</taxon>
        <taxon>Eurotiomycetidae</taxon>
        <taxon>Eurotiales</taxon>
        <taxon>Aspergillaceae</taxon>
        <taxon>Aspergillus</taxon>
        <taxon>Aspergillus subgen. Fumigati</taxon>
    </lineage>
</organism>
<evidence type="ECO:0000313" key="3">
    <source>
        <dbReference type="Proteomes" id="UP000215289"/>
    </source>
</evidence>
<name>A0A3R7FVM4_9EURO</name>
<keyword evidence="3" id="KW-1185">Reference proteome</keyword>
<feature type="compositionally biased region" description="Polar residues" evidence="1">
    <location>
        <begin position="148"/>
        <end position="159"/>
    </location>
</feature>
<feature type="compositionally biased region" description="Acidic residues" evidence="1">
    <location>
        <begin position="194"/>
        <end position="204"/>
    </location>
</feature>
<reference evidence="2 3" key="1">
    <citation type="submission" date="2018-08" db="EMBL/GenBank/DDBJ databases">
        <title>Draft genome sequences of two Aspergillus turcosus clinical strains isolated from bronchoalveolar lavage fluid: one azole-susceptible and the other azole-resistant.</title>
        <authorList>
            <person name="Parent-Michaud M."/>
            <person name="Dufresne P.J."/>
            <person name="Fournier E."/>
            <person name="Martineau C."/>
            <person name="Moreira S."/>
            <person name="Perkins V."/>
            <person name="De Repentigny L."/>
            <person name="Dufresne S.F."/>
        </authorList>
    </citation>
    <scope>NUCLEOTIDE SEQUENCE [LARGE SCALE GENOMIC DNA]</scope>
    <source>
        <strain evidence="2">HMR AF 1038</strain>
    </source>
</reference>
<dbReference type="OrthoDB" id="5420368at2759"/>
<comment type="caution">
    <text evidence="2">The sequence shown here is derived from an EMBL/GenBank/DDBJ whole genome shotgun (WGS) entry which is preliminary data.</text>
</comment>
<dbReference type="AlphaFoldDB" id="A0A3R7FVM4"/>
<evidence type="ECO:0000256" key="1">
    <source>
        <dbReference type="SAM" id="MobiDB-lite"/>
    </source>
</evidence>
<proteinExistence type="predicted"/>
<feature type="compositionally biased region" description="Low complexity" evidence="1">
    <location>
        <begin position="70"/>
        <end position="93"/>
    </location>
</feature>
<protein>
    <submittedName>
        <fullName evidence="2">Uncharacterized protein</fullName>
    </submittedName>
</protein>
<sequence>MKTNTDTVAQHKLLLKILETHELSVDTNKVAAAWPGTDENEKPTPRAIKERLFKMRQIVKASGSDGFTISSKTGSETSTPKKPKKTATPVKTPGSKRKRGEKVATMTDMNDNATPLKNEENEISPVKMETGEDEIDTPTKKKPLHPTLSGNRPQLQTGFVKTEGSDESVFGILSTPTKRSRKASVLPAGMINFEGDDQGVDDPESSASEFLPDEAGAKMEDIDMANFA</sequence>
<dbReference type="Proteomes" id="UP000215289">
    <property type="component" value="Unassembled WGS sequence"/>
</dbReference>
<dbReference type="EMBL" id="NIDN02000037">
    <property type="protein sequence ID" value="RLL99167.1"/>
    <property type="molecule type" value="Genomic_DNA"/>
</dbReference>
<evidence type="ECO:0000313" key="2">
    <source>
        <dbReference type="EMBL" id="RLL99167.1"/>
    </source>
</evidence>